<comment type="caution">
    <text evidence="12">The sequence shown here is derived from an EMBL/GenBank/DDBJ whole genome shotgun (WGS) entry which is preliminary data.</text>
</comment>
<dbReference type="Pfam" id="PF02163">
    <property type="entry name" value="Peptidase_M50"/>
    <property type="match status" value="1"/>
</dbReference>
<keyword evidence="8" id="KW-1133">Transmembrane helix</keyword>
<keyword evidence="5" id="KW-0812">Transmembrane</keyword>
<accession>A0ABQ6A4I8</accession>
<keyword evidence="9" id="KW-0482">Metalloprotease</keyword>
<sequence>MAHIPPVIIALVGLYFLANTLILAHEFGHYALARLAGVIARRFALGFGPRVFEWTDRRGTVWRFSMLPMGVCFLSK</sequence>
<keyword evidence="6" id="KW-0378">Hydrolase</keyword>
<dbReference type="Proteomes" id="UP001156641">
    <property type="component" value="Unassembled WGS sequence"/>
</dbReference>
<dbReference type="InterPro" id="IPR008915">
    <property type="entry name" value="Peptidase_M50"/>
</dbReference>
<evidence type="ECO:0000256" key="1">
    <source>
        <dbReference type="ARBA" id="ARBA00001947"/>
    </source>
</evidence>
<keyword evidence="10" id="KW-0472">Membrane</keyword>
<evidence type="ECO:0000256" key="4">
    <source>
        <dbReference type="ARBA" id="ARBA00022670"/>
    </source>
</evidence>
<evidence type="ECO:0000256" key="6">
    <source>
        <dbReference type="ARBA" id="ARBA00022801"/>
    </source>
</evidence>
<dbReference type="PANTHER" id="PTHR42837">
    <property type="entry name" value="REGULATOR OF SIGMA-E PROTEASE RSEP"/>
    <property type="match status" value="1"/>
</dbReference>
<evidence type="ECO:0000256" key="5">
    <source>
        <dbReference type="ARBA" id="ARBA00022692"/>
    </source>
</evidence>
<feature type="domain" description="Peptidase M50" evidence="11">
    <location>
        <begin position="20"/>
        <end position="70"/>
    </location>
</feature>
<evidence type="ECO:0000256" key="9">
    <source>
        <dbReference type="ARBA" id="ARBA00023049"/>
    </source>
</evidence>
<protein>
    <recommendedName>
        <fullName evidence="11">Peptidase M50 domain-containing protein</fullName>
    </recommendedName>
</protein>
<dbReference type="EMBL" id="BSOS01000026">
    <property type="protein sequence ID" value="GLR66563.1"/>
    <property type="molecule type" value="Genomic_DNA"/>
</dbReference>
<evidence type="ECO:0000313" key="12">
    <source>
        <dbReference type="EMBL" id="GLR66563.1"/>
    </source>
</evidence>
<organism evidence="12 13">
    <name type="scientific">Acidocella aquatica</name>
    <dbReference type="NCBI Taxonomy" id="1922313"/>
    <lineage>
        <taxon>Bacteria</taxon>
        <taxon>Pseudomonadati</taxon>
        <taxon>Pseudomonadota</taxon>
        <taxon>Alphaproteobacteria</taxon>
        <taxon>Acetobacterales</taxon>
        <taxon>Acidocellaceae</taxon>
        <taxon>Acidocella</taxon>
    </lineage>
</organism>
<keyword evidence="13" id="KW-1185">Reference proteome</keyword>
<dbReference type="InterPro" id="IPR004387">
    <property type="entry name" value="Pept_M50_Zn"/>
</dbReference>
<name>A0ABQ6A4I8_9PROT</name>
<proteinExistence type="inferred from homology"/>
<evidence type="ECO:0000256" key="10">
    <source>
        <dbReference type="ARBA" id="ARBA00023136"/>
    </source>
</evidence>
<dbReference type="PANTHER" id="PTHR42837:SF2">
    <property type="entry name" value="MEMBRANE METALLOPROTEASE ARASP2, CHLOROPLASTIC-RELATED"/>
    <property type="match status" value="1"/>
</dbReference>
<evidence type="ECO:0000256" key="7">
    <source>
        <dbReference type="ARBA" id="ARBA00022833"/>
    </source>
</evidence>
<evidence type="ECO:0000313" key="13">
    <source>
        <dbReference type="Proteomes" id="UP001156641"/>
    </source>
</evidence>
<keyword evidence="4" id="KW-0645">Protease</keyword>
<comment type="similarity">
    <text evidence="3">Belongs to the peptidase M50B family.</text>
</comment>
<keyword evidence="7" id="KW-0862">Zinc</keyword>
<dbReference type="RefSeq" id="WP_408861855.1">
    <property type="nucleotide sequence ID" value="NZ_BSOS01000026.1"/>
</dbReference>
<evidence type="ECO:0000256" key="3">
    <source>
        <dbReference type="ARBA" id="ARBA00007931"/>
    </source>
</evidence>
<evidence type="ECO:0000256" key="2">
    <source>
        <dbReference type="ARBA" id="ARBA00004141"/>
    </source>
</evidence>
<comment type="subcellular location">
    <subcellularLocation>
        <location evidence="2">Membrane</location>
        <topology evidence="2">Multi-pass membrane protein</topology>
    </subcellularLocation>
</comment>
<comment type="cofactor">
    <cofactor evidence="1">
        <name>Zn(2+)</name>
        <dbReference type="ChEBI" id="CHEBI:29105"/>
    </cofactor>
</comment>
<evidence type="ECO:0000256" key="8">
    <source>
        <dbReference type="ARBA" id="ARBA00022989"/>
    </source>
</evidence>
<gene>
    <name evidence="12" type="ORF">GCM10010909_12430</name>
</gene>
<reference evidence="13" key="1">
    <citation type="journal article" date="2019" name="Int. J. Syst. Evol. Microbiol.">
        <title>The Global Catalogue of Microorganisms (GCM) 10K type strain sequencing project: providing services to taxonomists for standard genome sequencing and annotation.</title>
        <authorList>
            <consortium name="The Broad Institute Genomics Platform"/>
            <consortium name="The Broad Institute Genome Sequencing Center for Infectious Disease"/>
            <person name="Wu L."/>
            <person name="Ma J."/>
        </authorList>
    </citation>
    <scope>NUCLEOTIDE SEQUENCE [LARGE SCALE GENOMIC DNA]</scope>
    <source>
        <strain evidence="13">NBRC 112502</strain>
    </source>
</reference>
<evidence type="ECO:0000259" key="11">
    <source>
        <dbReference type="Pfam" id="PF02163"/>
    </source>
</evidence>